<keyword evidence="1" id="KW-0175">Coiled coil</keyword>
<gene>
    <name evidence="4" type="ORF">PQG45_07295</name>
</gene>
<dbReference type="InterPro" id="IPR011249">
    <property type="entry name" value="Metalloenz_LuxS/M16"/>
</dbReference>
<dbReference type="EMBL" id="JAVNWW010000002">
    <property type="protein sequence ID" value="MDU0808836.1"/>
    <property type="molecule type" value="Genomic_DNA"/>
</dbReference>
<dbReference type="Pfam" id="PF00675">
    <property type="entry name" value="Peptidase_M16"/>
    <property type="match status" value="1"/>
</dbReference>
<dbReference type="InterPro" id="IPR011765">
    <property type="entry name" value="Pept_M16_N"/>
</dbReference>
<evidence type="ECO:0000256" key="1">
    <source>
        <dbReference type="SAM" id="Coils"/>
    </source>
</evidence>
<sequence length="423" mass="47778">MLNRTLAPAAYPIELIKFPAITTTRLSNGIEMQSLSLGEQAVFKLEFTVAAGASATEKAGIASLTSSLMKRGTKQRDATAIHQLFDFYGAFWDVQTSLDHATFVLYGLSKHLKSLLPYVLEIIQEASFPTDEFEKEIAIEVQKNKLNWQKTAFSASQLLRQQLFEGDPYGRISTQSSIESIQQKDLTNFHQAYWLGNMPQIFLSGKISQDELDAVRNTFEQLKTNPNKPAHALTTSQDIPKATQEFRDQALQSTIRLGKRSMTRNNPDYFKFSVLNTLFGGFFGSRLQKNIREEKGFTYGISSSIVPMLRAGYWVVGTDVANENVAETCDEIRKEMRRLQVEKVGQEELELVKNYLMGSFTGELTQAFDIAEKIKVIQMENLPLDFYDQFQAQILTCTSEDLLELANKYLDPTNLHEVIVGGR</sequence>
<name>A0ABU3TSI3_9BACT</name>
<proteinExistence type="predicted"/>
<feature type="coiled-coil region" evidence="1">
    <location>
        <begin position="322"/>
        <end position="349"/>
    </location>
</feature>
<feature type="domain" description="Peptidase M16 C-terminal" evidence="3">
    <location>
        <begin position="180"/>
        <end position="355"/>
    </location>
</feature>
<dbReference type="Proteomes" id="UP001249959">
    <property type="component" value="Unassembled WGS sequence"/>
</dbReference>
<feature type="domain" description="Peptidase M16 N-terminal" evidence="2">
    <location>
        <begin position="48"/>
        <end position="154"/>
    </location>
</feature>
<dbReference type="Gene3D" id="3.30.830.10">
    <property type="entry name" value="Metalloenzyme, LuxS/M16 peptidase-like"/>
    <property type="match status" value="2"/>
</dbReference>
<evidence type="ECO:0000313" key="5">
    <source>
        <dbReference type="Proteomes" id="UP001249959"/>
    </source>
</evidence>
<dbReference type="InterPro" id="IPR007863">
    <property type="entry name" value="Peptidase_M16_C"/>
</dbReference>
<dbReference type="PANTHER" id="PTHR11851:SF224">
    <property type="entry name" value="PROCESSING PROTEASE"/>
    <property type="match status" value="1"/>
</dbReference>
<dbReference type="SUPFAM" id="SSF63411">
    <property type="entry name" value="LuxS/MPP-like metallohydrolase"/>
    <property type="match status" value="2"/>
</dbReference>
<dbReference type="Pfam" id="PF05193">
    <property type="entry name" value="Peptidase_M16_C"/>
    <property type="match status" value="1"/>
</dbReference>
<accession>A0ABU3TSI3</accession>
<evidence type="ECO:0000313" key="4">
    <source>
        <dbReference type="EMBL" id="MDU0808836.1"/>
    </source>
</evidence>
<comment type="caution">
    <text evidence="4">The sequence shown here is derived from an EMBL/GenBank/DDBJ whole genome shotgun (WGS) entry which is preliminary data.</text>
</comment>
<protein>
    <submittedName>
        <fullName evidence="4">Pitrilysin family protein</fullName>
    </submittedName>
</protein>
<evidence type="ECO:0000259" key="3">
    <source>
        <dbReference type="Pfam" id="PF05193"/>
    </source>
</evidence>
<organism evidence="4 5">
    <name type="scientific">Aquirufa regiilacus</name>
    <dbReference type="NCBI Taxonomy" id="3024868"/>
    <lineage>
        <taxon>Bacteria</taxon>
        <taxon>Pseudomonadati</taxon>
        <taxon>Bacteroidota</taxon>
        <taxon>Cytophagia</taxon>
        <taxon>Cytophagales</taxon>
        <taxon>Flectobacillaceae</taxon>
        <taxon>Aquirufa</taxon>
    </lineage>
</organism>
<dbReference type="PANTHER" id="PTHR11851">
    <property type="entry name" value="METALLOPROTEASE"/>
    <property type="match status" value="1"/>
</dbReference>
<reference evidence="4 5" key="1">
    <citation type="submission" date="2023-09" db="EMBL/GenBank/DDBJ databases">
        <title>Aquirufa genomes.</title>
        <authorList>
            <person name="Pitt A."/>
        </authorList>
    </citation>
    <scope>NUCLEOTIDE SEQUENCE [LARGE SCALE GENOMIC DNA]</scope>
    <source>
        <strain evidence="4 5">LEOWEIH-7C</strain>
    </source>
</reference>
<dbReference type="InterPro" id="IPR050361">
    <property type="entry name" value="MPP/UQCRC_Complex"/>
</dbReference>
<evidence type="ECO:0000259" key="2">
    <source>
        <dbReference type="Pfam" id="PF00675"/>
    </source>
</evidence>
<dbReference type="RefSeq" id="WP_316070572.1">
    <property type="nucleotide sequence ID" value="NZ_JAVNWW010000002.1"/>
</dbReference>
<keyword evidence="5" id="KW-1185">Reference proteome</keyword>